<evidence type="ECO:0000256" key="2">
    <source>
        <dbReference type="ARBA" id="ARBA00023235"/>
    </source>
</evidence>
<dbReference type="GO" id="GO:0047661">
    <property type="term" value="F:amino-acid racemase activity"/>
    <property type="evidence" value="ECO:0007669"/>
    <property type="project" value="InterPro"/>
</dbReference>
<dbReference type="InterPro" id="IPR004380">
    <property type="entry name" value="Asp_race"/>
</dbReference>
<dbReference type="InterPro" id="IPR015942">
    <property type="entry name" value="Asp/Glu/hydantoin_racemase"/>
</dbReference>
<dbReference type="PANTHER" id="PTHR21198:SF7">
    <property type="entry name" value="ASPARTATE-GLUTAMATE RACEMASE FAMILY"/>
    <property type="match status" value="1"/>
</dbReference>
<dbReference type="Proteomes" id="UP000271125">
    <property type="component" value="Unassembled WGS sequence"/>
</dbReference>
<dbReference type="NCBIfam" id="TIGR00035">
    <property type="entry name" value="asp_race"/>
    <property type="match status" value="1"/>
</dbReference>
<evidence type="ECO:0000256" key="1">
    <source>
        <dbReference type="ARBA" id="ARBA00007847"/>
    </source>
</evidence>
<dbReference type="AlphaFoldDB" id="A0A660SPW1"/>
<comment type="caution">
    <text evidence="3">The sequence shown here is derived from an EMBL/GenBank/DDBJ whole genome shotgun (WGS) entry which is preliminary data.</text>
</comment>
<evidence type="ECO:0000313" key="3">
    <source>
        <dbReference type="EMBL" id="RKX72502.1"/>
    </source>
</evidence>
<comment type="similarity">
    <text evidence="1">Belongs to the aspartate/glutamate racemases family.</text>
</comment>
<proteinExistence type="inferred from homology"/>
<dbReference type="EMBL" id="QNBD01000015">
    <property type="protein sequence ID" value="RKX72502.1"/>
    <property type="molecule type" value="Genomic_DNA"/>
</dbReference>
<name>A0A660SPW1_UNCT6</name>
<keyword evidence="2" id="KW-0413">Isomerase</keyword>
<dbReference type="SUPFAM" id="SSF53681">
    <property type="entry name" value="Aspartate/glutamate racemase"/>
    <property type="match status" value="2"/>
</dbReference>
<accession>A0A660SPW1</accession>
<dbReference type="InterPro" id="IPR001920">
    <property type="entry name" value="Asp/Glu_race"/>
</dbReference>
<protein>
    <submittedName>
        <fullName evidence="3">Aspartate racemase</fullName>
    </submittedName>
</protein>
<dbReference type="InterPro" id="IPR033134">
    <property type="entry name" value="Asp/Glu_racemase_AS_2"/>
</dbReference>
<sequence>MKTIGLVGGMTWKSTLEYYRIINEHINSKLGRFHSARIVLHSIDFELIYSLQEIGQWKEITEIIAEASLSLEYQGADFIVLCSNTIHKVADDVEKSLNIPILNIIDVMAKKISERGLRNIGFLGTKFITEDGFFGYKLKSEYGIKVIMPDINDINYINSVIFKELTNGIIRNESKKKIFDIMDNLIEKGAEGIVLGCTEIPQLIKQKDTKILLFNTLDIHASAAADMALHSV</sequence>
<dbReference type="PANTHER" id="PTHR21198">
    <property type="entry name" value="GLUTAMATE RACEMASE"/>
    <property type="match status" value="1"/>
</dbReference>
<organism evidence="3 4">
    <name type="scientific">candidate division TA06 bacterium</name>
    <dbReference type="NCBI Taxonomy" id="2250710"/>
    <lineage>
        <taxon>Bacteria</taxon>
        <taxon>Bacteria division TA06</taxon>
    </lineage>
</organism>
<dbReference type="Pfam" id="PF01177">
    <property type="entry name" value="Asp_Glu_race"/>
    <property type="match status" value="1"/>
</dbReference>
<evidence type="ECO:0000313" key="4">
    <source>
        <dbReference type="Proteomes" id="UP000271125"/>
    </source>
</evidence>
<dbReference type="PROSITE" id="PS00924">
    <property type="entry name" value="ASP_GLU_RACEMASE_2"/>
    <property type="match status" value="1"/>
</dbReference>
<dbReference type="Gene3D" id="3.40.50.1860">
    <property type="match status" value="2"/>
</dbReference>
<gene>
    <name evidence="3" type="ORF">DRP43_00575</name>
</gene>
<reference evidence="3 4" key="1">
    <citation type="submission" date="2018-06" db="EMBL/GenBank/DDBJ databases">
        <title>Extensive metabolic versatility and redundancy in microbially diverse, dynamic hydrothermal sediments.</title>
        <authorList>
            <person name="Dombrowski N."/>
            <person name="Teske A."/>
            <person name="Baker B.J."/>
        </authorList>
    </citation>
    <scope>NUCLEOTIDE SEQUENCE [LARGE SCALE GENOMIC DNA]</scope>
    <source>
        <strain evidence="3">B10_G13</strain>
    </source>
</reference>